<keyword evidence="3" id="KW-0732">Signal</keyword>
<comment type="subcellular location">
    <subcellularLocation>
        <location evidence="1">Secreted</location>
    </subcellularLocation>
</comment>
<gene>
    <name evidence="4" type="ORF">BaRGS_00001575</name>
</gene>
<proteinExistence type="predicted"/>
<feature type="signal peptide" evidence="3">
    <location>
        <begin position="1"/>
        <end position="30"/>
    </location>
</feature>
<dbReference type="InterPro" id="IPR033113">
    <property type="entry name" value="PLA2_histidine"/>
</dbReference>
<evidence type="ECO:0000256" key="2">
    <source>
        <dbReference type="ARBA" id="ARBA00022525"/>
    </source>
</evidence>
<dbReference type="GO" id="GO:0005576">
    <property type="term" value="C:extracellular region"/>
    <property type="evidence" value="ECO:0007669"/>
    <property type="project" value="UniProtKB-SubCell"/>
</dbReference>
<evidence type="ECO:0000313" key="4">
    <source>
        <dbReference type="EMBL" id="KAK7507640.1"/>
    </source>
</evidence>
<evidence type="ECO:0008006" key="6">
    <source>
        <dbReference type="Google" id="ProtNLM"/>
    </source>
</evidence>
<dbReference type="Proteomes" id="UP001519460">
    <property type="component" value="Unassembled WGS sequence"/>
</dbReference>
<protein>
    <recommendedName>
        <fullName evidence="6">Group XIIA secretory phospholipase A2</fullName>
    </recommendedName>
</protein>
<evidence type="ECO:0000313" key="5">
    <source>
        <dbReference type="Proteomes" id="UP001519460"/>
    </source>
</evidence>
<dbReference type="EMBL" id="JACVVK020000004">
    <property type="protein sequence ID" value="KAK7507640.1"/>
    <property type="molecule type" value="Genomic_DNA"/>
</dbReference>
<evidence type="ECO:0000256" key="3">
    <source>
        <dbReference type="SAM" id="SignalP"/>
    </source>
</evidence>
<sequence length="194" mass="21550">MTHGSAVGVKVHLKCLCVVCFALVLAETGASDDSERRRKNANDQAKFNTDDVINSIRGAFDTIFEYIGDQDGCKYTCPGGMQPKERKRHVPSSNGCGSFGLKLDVQHFPVIERCCDEHDVCYDTCNLTKEHCDDRFRDCLNDICKGIKKYVSTDIYDGCKSTADLMYAGTMALGCKPYRDSQKNACYCPGHSEL</sequence>
<dbReference type="PROSITE" id="PS00118">
    <property type="entry name" value="PA2_HIS"/>
    <property type="match status" value="1"/>
</dbReference>
<dbReference type="AlphaFoldDB" id="A0ABD0M7D8"/>
<dbReference type="PANTHER" id="PTHR12824">
    <property type="entry name" value="GROUP XII SECRETORY PHOSPHOLIPASE A2 FAMILY MEMBER"/>
    <property type="match status" value="1"/>
</dbReference>
<organism evidence="4 5">
    <name type="scientific">Batillaria attramentaria</name>
    <dbReference type="NCBI Taxonomy" id="370345"/>
    <lineage>
        <taxon>Eukaryota</taxon>
        <taxon>Metazoa</taxon>
        <taxon>Spiralia</taxon>
        <taxon>Lophotrochozoa</taxon>
        <taxon>Mollusca</taxon>
        <taxon>Gastropoda</taxon>
        <taxon>Caenogastropoda</taxon>
        <taxon>Sorbeoconcha</taxon>
        <taxon>Cerithioidea</taxon>
        <taxon>Batillariidae</taxon>
        <taxon>Batillaria</taxon>
    </lineage>
</organism>
<dbReference type="PANTHER" id="PTHR12824:SF8">
    <property type="entry name" value="GXIVSPLA2, ISOFORM A"/>
    <property type="match status" value="1"/>
</dbReference>
<keyword evidence="2" id="KW-0964">Secreted</keyword>
<dbReference type="Pfam" id="PF06951">
    <property type="entry name" value="PLA2G12"/>
    <property type="match status" value="1"/>
</dbReference>
<dbReference type="InterPro" id="IPR036444">
    <property type="entry name" value="PLipase_A2_dom_sf"/>
</dbReference>
<evidence type="ECO:0000256" key="1">
    <source>
        <dbReference type="ARBA" id="ARBA00004613"/>
    </source>
</evidence>
<keyword evidence="5" id="KW-1185">Reference proteome</keyword>
<name>A0ABD0M7D8_9CAEN</name>
<dbReference type="SUPFAM" id="SSF48619">
    <property type="entry name" value="Phospholipase A2, PLA2"/>
    <property type="match status" value="1"/>
</dbReference>
<feature type="chain" id="PRO_5044789058" description="Group XIIA secretory phospholipase A2" evidence="3">
    <location>
        <begin position="31"/>
        <end position="194"/>
    </location>
</feature>
<dbReference type="Gene3D" id="1.20.90.10">
    <property type="entry name" value="Phospholipase A2 domain"/>
    <property type="match status" value="1"/>
</dbReference>
<accession>A0ABD0M7D8</accession>
<dbReference type="InterPro" id="IPR010711">
    <property type="entry name" value="PLA2G12"/>
</dbReference>
<comment type="caution">
    <text evidence="4">The sequence shown here is derived from an EMBL/GenBank/DDBJ whole genome shotgun (WGS) entry which is preliminary data.</text>
</comment>
<reference evidence="4 5" key="1">
    <citation type="journal article" date="2023" name="Sci. Data">
        <title>Genome assembly of the Korean intertidal mud-creeper Batillaria attramentaria.</title>
        <authorList>
            <person name="Patra A.K."/>
            <person name="Ho P.T."/>
            <person name="Jun S."/>
            <person name="Lee S.J."/>
            <person name="Kim Y."/>
            <person name="Won Y.J."/>
        </authorList>
    </citation>
    <scope>NUCLEOTIDE SEQUENCE [LARGE SCALE GENOMIC DNA]</scope>
    <source>
        <strain evidence="4">Wonlab-2016</strain>
    </source>
</reference>